<dbReference type="Proteomes" id="UP001054252">
    <property type="component" value="Unassembled WGS sequence"/>
</dbReference>
<keyword evidence="3" id="KW-0142">cGMP-binding</keyword>
<protein>
    <recommendedName>
        <fullName evidence="6">Cyclic nucleotide-binding domain-containing protein</fullName>
    </recommendedName>
</protein>
<dbReference type="AlphaFoldDB" id="A0AAV5HVU6"/>
<comment type="caution">
    <text evidence="7">The sequence shown here is derived from an EMBL/GenBank/DDBJ whole genome shotgun (WGS) entry which is preliminary data.</text>
</comment>
<organism evidence="7 8">
    <name type="scientific">Rubroshorea leprosula</name>
    <dbReference type="NCBI Taxonomy" id="152421"/>
    <lineage>
        <taxon>Eukaryota</taxon>
        <taxon>Viridiplantae</taxon>
        <taxon>Streptophyta</taxon>
        <taxon>Embryophyta</taxon>
        <taxon>Tracheophyta</taxon>
        <taxon>Spermatophyta</taxon>
        <taxon>Magnoliopsida</taxon>
        <taxon>eudicotyledons</taxon>
        <taxon>Gunneridae</taxon>
        <taxon>Pentapetalae</taxon>
        <taxon>rosids</taxon>
        <taxon>malvids</taxon>
        <taxon>Malvales</taxon>
        <taxon>Dipterocarpaceae</taxon>
        <taxon>Rubroshorea</taxon>
    </lineage>
</organism>
<evidence type="ECO:0000256" key="2">
    <source>
        <dbReference type="ARBA" id="ARBA00022860"/>
    </source>
</evidence>
<keyword evidence="3" id="KW-0547">Nucleotide-binding</keyword>
<feature type="domain" description="Cyclic nucleotide-binding" evidence="6">
    <location>
        <begin position="1"/>
        <end position="31"/>
    </location>
</feature>
<dbReference type="GO" id="GO:0034220">
    <property type="term" value="P:monoatomic ion transmembrane transport"/>
    <property type="evidence" value="ECO:0007669"/>
    <property type="project" value="UniProtKB-KW"/>
</dbReference>
<keyword evidence="1" id="KW-0140">cGMP</keyword>
<dbReference type="GO" id="GO:0030552">
    <property type="term" value="F:cAMP binding"/>
    <property type="evidence" value="ECO:0007669"/>
    <property type="project" value="UniProtKB-KW"/>
</dbReference>
<dbReference type="InterPro" id="IPR000595">
    <property type="entry name" value="cNMP-bd_dom"/>
</dbReference>
<dbReference type="SUPFAM" id="SSF51206">
    <property type="entry name" value="cAMP-binding domain-like"/>
    <property type="match status" value="2"/>
</dbReference>
<evidence type="ECO:0000256" key="3">
    <source>
        <dbReference type="ARBA" id="ARBA00022992"/>
    </source>
</evidence>
<keyword evidence="5" id="KW-0407">Ion channel</keyword>
<evidence type="ECO:0000256" key="4">
    <source>
        <dbReference type="ARBA" id="ARBA00023286"/>
    </source>
</evidence>
<dbReference type="PANTHER" id="PTHR45651:SF12">
    <property type="entry name" value="CYCLIC NUCLEOTIDE-GATED ION CHANNEL 15-RELATED"/>
    <property type="match status" value="1"/>
</dbReference>
<evidence type="ECO:0000256" key="1">
    <source>
        <dbReference type="ARBA" id="ARBA00022535"/>
    </source>
</evidence>
<dbReference type="GO" id="GO:0030553">
    <property type="term" value="F:cGMP binding"/>
    <property type="evidence" value="ECO:0007669"/>
    <property type="project" value="UniProtKB-KW"/>
</dbReference>
<dbReference type="PANTHER" id="PTHR45651">
    <property type="entry name" value="CYCLIC NUCLEOTIDE-GATED ION CHANNEL 15-RELATED-RELATED"/>
    <property type="match status" value="1"/>
</dbReference>
<dbReference type="GO" id="GO:0016020">
    <property type="term" value="C:membrane"/>
    <property type="evidence" value="ECO:0007669"/>
    <property type="project" value="UniProtKB-SubCell"/>
</dbReference>
<dbReference type="Gene3D" id="2.60.120.10">
    <property type="entry name" value="Jelly Rolls"/>
    <property type="match status" value="1"/>
</dbReference>
<keyword evidence="4" id="KW-0406">Ion transport</keyword>
<name>A0AAV5HVU6_9ROSI</name>
<keyword evidence="4" id="KW-1071">Ligand-gated ion channel</keyword>
<keyword evidence="8" id="KW-1185">Reference proteome</keyword>
<evidence type="ECO:0000313" key="7">
    <source>
        <dbReference type="EMBL" id="GKU89140.1"/>
    </source>
</evidence>
<dbReference type="GO" id="GO:0005516">
    <property type="term" value="F:calmodulin binding"/>
    <property type="evidence" value="ECO:0007669"/>
    <property type="project" value="UniProtKB-KW"/>
</dbReference>
<reference evidence="7 8" key="1">
    <citation type="journal article" date="2021" name="Commun. Biol.">
        <title>The genome of Shorea leprosula (Dipterocarpaceae) highlights the ecological relevance of drought in aseasonal tropical rainforests.</title>
        <authorList>
            <person name="Ng K.K.S."/>
            <person name="Kobayashi M.J."/>
            <person name="Fawcett J.A."/>
            <person name="Hatakeyama M."/>
            <person name="Paape T."/>
            <person name="Ng C.H."/>
            <person name="Ang C.C."/>
            <person name="Tnah L.H."/>
            <person name="Lee C.T."/>
            <person name="Nishiyama T."/>
            <person name="Sese J."/>
            <person name="O'Brien M.J."/>
            <person name="Copetti D."/>
            <person name="Mohd Noor M.I."/>
            <person name="Ong R.C."/>
            <person name="Putra M."/>
            <person name="Sireger I.Z."/>
            <person name="Indrioko S."/>
            <person name="Kosugi Y."/>
            <person name="Izuno A."/>
            <person name="Isagi Y."/>
            <person name="Lee S.L."/>
            <person name="Shimizu K.K."/>
        </authorList>
    </citation>
    <scope>NUCLEOTIDE SEQUENCE [LARGE SCALE GENOMIC DNA]</scope>
    <source>
        <strain evidence="7">214</strain>
    </source>
</reference>
<gene>
    <name evidence="7" type="ORF">SLEP1_g3322</name>
</gene>
<dbReference type="InterPro" id="IPR018490">
    <property type="entry name" value="cNMP-bd_dom_sf"/>
</dbReference>
<dbReference type="PROSITE" id="PS50042">
    <property type="entry name" value="CNMP_BINDING_3"/>
    <property type="match status" value="1"/>
</dbReference>
<keyword evidence="2" id="KW-0112">Calmodulin-binding</keyword>
<dbReference type="InterPro" id="IPR014710">
    <property type="entry name" value="RmlC-like_jellyroll"/>
</dbReference>
<proteinExistence type="predicted"/>
<dbReference type="EMBL" id="BPVZ01000003">
    <property type="protein sequence ID" value="GKU89140.1"/>
    <property type="molecule type" value="Genomic_DNA"/>
</dbReference>
<accession>A0AAV5HVU6</accession>
<evidence type="ECO:0000259" key="6">
    <source>
        <dbReference type="PROSITE" id="PS50042"/>
    </source>
</evidence>
<evidence type="ECO:0000256" key="5">
    <source>
        <dbReference type="ARBA" id="ARBA00023303"/>
    </source>
</evidence>
<keyword evidence="4" id="KW-0813">Transport</keyword>
<sequence length="251" mass="28394">MLFIVQGKLEVQGDPKTNRFGEGDFFGEELLQLGFNADSCLPKSNILVRALTLVEAFALEPDDLKSNRAAMVLQSAWQRHKLRRVVKEAVERKERRSRPRILSGTIDSKSSHAALAKWEPFKKLSGALQWKVNDYMLYKSQGITDVDLVMLLHKLPKELSTQMKSELCFDLLNKNGAPKLFSITLATLLAARSTGSYFLFPFPSFFLLWDKSTQPSNLFQVYKPCLPFLAIFATCLRGMSLRIECDACCFG</sequence>
<evidence type="ECO:0000313" key="8">
    <source>
        <dbReference type="Proteomes" id="UP001054252"/>
    </source>
</evidence>